<gene>
    <name evidence="1" type="ORF">SDC9_69093</name>
</gene>
<reference evidence="1" key="1">
    <citation type="submission" date="2019-08" db="EMBL/GenBank/DDBJ databases">
        <authorList>
            <person name="Kucharzyk K."/>
            <person name="Murdoch R.W."/>
            <person name="Higgins S."/>
            <person name="Loffler F."/>
        </authorList>
    </citation>
    <scope>NUCLEOTIDE SEQUENCE</scope>
</reference>
<protein>
    <submittedName>
        <fullName evidence="1">Uncharacterized protein</fullName>
    </submittedName>
</protein>
<name>A0A644Y267_9ZZZZ</name>
<sequence>MSKPWQRLIRLGRFLYALWPDYVGALAGFITEQRKEVDRYMSKSKELKGQVRISRRWNQPWRGFTLQRGHFYGETKDGIFFVSGLEKHHDQIKVYICDTSSGDYVWTARFLQSNDELVQHIKKAIPERKSLGIDRVEFEPLERQQTGYHPRLTSEATYPWKPMRIPAAGRPRKSSYIINGSQKQVVQNYV</sequence>
<evidence type="ECO:0000313" key="1">
    <source>
        <dbReference type="EMBL" id="MPM22635.1"/>
    </source>
</evidence>
<dbReference type="AlphaFoldDB" id="A0A644Y267"/>
<comment type="caution">
    <text evidence="1">The sequence shown here is derived from an EMBL/GenBank/DDBJ whole genome shotgun (WGS) entry which is preliminary data.</text>
</comment>
<dbReference type="EMBL" id="VSSQ01003852">
    <property type="protein sequence ID" value="MPM22635.1"/>
    <property type="molecule type" value="Genomic_DNA"/>
</dbReference>
<proteinExistence type="predicted"/>
<organism evidence="1">
    <name type="scientific">bioreactor metagenome</name>
    <dbReference type="NCBI Taxonomy" id="1076179"/>
    <lineage>
        <taxon>unclassified sequences</taxon>
        <taxon>metagenomes</taxon>
        <taxon>ecological metagenomes</taxon>
    </lineage>
</organism>
<accession>A0A644Y267</accession>